<dbReference type="Pfam" id="PF04536">
    <property type="entry name" value="TPM_phosphatase"/>
    <property type="match status" value="1"/>
</dbReference>
<evidence type="ECO:0000313" key="3">
    <source>
        <dbReference type="EMBL" id="TNG92811.1"/>
    </source>
</evidence>
<comment type="caution">
    <text evidence="2">The sequence shown here is derived from an EMBL/GenBank/DDBJ whole genome shotgun (WGS) entry which is preliminary data.</text>
</comment>
<name>A0A4R3Y1M5_9PAST</name>
<dbReference type="Gene3D" id="3.10.310.50">
    <property type="match status" value="1"/>
</dbReference>
<dbReference type="Proteomes" id="UP000294619">
    <property type="component" value="Unassembled WGS sequence"/>
</dbReference>
<evidence type="ECO:0000313" key="4">
    <source>
        <dbReference type="Proteomes" id="UP000294619"/>
    </source>
</evidence>
<gene>
    <name evidence="2" type="ORF">EDC16_10786</name>
    <name evidence="3" type="ORF">FHQ21_03250</name>
</gene>
<dbReference type="InterPro" id="IPR007621">
    <property type="entry name" value="TPM_dom"/>
</dbReference>
<proteinExistence type="predicted"/>
<sequence length="152" mass="16871">MPLFAKSAIDSSLVESAIQQLELQTSAEVRVYIEKNAKLQDLAQSTNPIIARAQQIFTQLEMQQTAANNGVLIYVALKQRRCAVIGDSGIHQFVNDDFWQRCCDVITAQAAQGNLTKGIIAALYLLAEKLSLHFPRQADDIDELPNEVIIDE</sequence>
<dbReference type="PANTHER" id="PTHR30373:SF8">
    <property type="entry name" value="BLL7265 PROTEIN"/>
    <property type="match status" value="1"/>
</dbReference>
<organism evidence="2 4">
    <name type="scientific">Testudinibacter aquarius</name>
    <dbReference type="NCBI Taxonomy" id="1524974"/>
    <lineage>
        <taxon>Bacteria</taxon>
        <taxon>Pseudomonadati</taxon>
        <taxon>Pseudomonadota</taxon>
        <taxon>Gammaproteobacteria</taxon>
        <taxon>Pasteurellales</taxon>
        <taxon>Pasteurellaceae</taxon>
        <taxon>Testudinibacter</taxon>
    </lineage>
</organism>
<feature type="domain" description="TPM" evidence="1">
    <location>
        <begin position="13"/>
        <end position="126"/>
    </location>
</feature>
<reference evidence="3 5" key="2">
    <citation type="submission" date="2019-05" db="EMBL/GenBank/DDBJ databases">
        <title>Pasteurellaceae isolates from reptiles.</title>
        <authorList>
            <person name="Bojesen A.M."/>
            <person name="Lund E."/>
        </authorList>
    </citation>
    <scope>NUCLEOTIDE SEQUENCE [LARGE SCALE GENOMIC DNA]</scope>
    <source>
        <strain evidence="3 5">ELNT2x</strain>
    </source>
</reference>
<dbReference type="EMBL" id="SMCP01000007">
    <property type="protein sequence ID" value="TCV86015.1"/>
    <property type="molecule type" value="Genomic_DNA"/>
</dbReference>
<evidence type="ECO:0000259" key="1">
    <source>
        <dbReference type="Pfam" id="PF04536"/>
    </source>
</evidence>
<dbReference type="RefSeq" id="WP_132967434.1">
    <property type="nucleotide sequence ID" value="NZ_LEKL01000003.1"/>
</dbReference>
<evidence type="ECO:0000313" key="2">
    <source>
        <dbReference type="EMBL" id="TCV86015.1"/>
    </source>
</evidence>
<reference evidence="2 4" key="1">
    <citation type="submission" date="2019-03" db="EMBL/GenBank/DDBJ databases">
        <title>Genomic Encyclopedia of Type Strains, Phase IV (KMG-IV): sequencing the most valuable type-strain genomes for metagenomic binning, comparative biology and taxonomic classification.</title>
        <authorList>
            <person name="Goeker M."/>
        </authorList>
    </citation>
    <scope>NUCLEOTIDE SEQUENCE [LARGE SCALE GENOMIC DNA]</scope>
    <source>
        <strain evidence="2 4">DSM 28140</strain>
    </source>
</reference>
<dbReference type="AlphaFoldDB" id="A0A4R3Y1M5"/>
<dbReference type="PANTHER" id="PTHR30373">
    <property type="entry name" value="UPF0603 PROTEIN YGCG"/>
    <property type="match status" value="1"/>
</dbReference>
<protein>
    <submittedName>
        <fullName evidence="2">TLP18.3/Psb32/MOLO-1 phosphatase superfamily protein</fullName>
    </submittedName>
    <submittedName>
        <fullName evidence="3">TPM domain-containing protein</fullName>
    </submittedName>
</protein>
<evidence type="ECO:0000313" key="5">
    <source>
        <dbReference type="Proteomes" id="UP000305526"/>
    </source>
</evidence>
<dbReference type="Proteomes" id="UP000305526">
    <property type="component" value="Unassembled WGS sequence"/>
</dbReference>
<dbReference type="EMBL" id="VDGV01000021">
    <property type="protein sequence ID" value="TNG92811.1"/>
    <property type="molecule type" value="Genomic_DNA"/>
</dbReference>
<accession>A0A4R3Y1M5</accession>
<keyword evidence="5" id="KW-1185">Reference proteome</keyword>